<dbReference type="InterPro" id="IPR050360">
    <property type="entry name" value="MFS_Sugar_Transporters"/>
</dbReference>
<evidence type="ECO:0008006" key="9">
    <source>
        <dbReference type="Google" id="ProtNLM"/>
    </source>
</evidence>
<dbReference type="PANTHER" id="PTHR48022:SF17">
    <property type="entry name" value="HEXOSE TRANSPORTER"/>
    <property type="match status" value="1"/>
</dbReference>
<dbReference type="InterPro" id="IPR036259">
    <property type="entry name" value="MFS_trans_sf"/>
</dbReference>
<comment type="caution">
    <text evidence="7">The sequence shown here is derived from an EMBL/GenBank/DDBJ whole genome shotgun (WGS) entry which is preliminary data.</text>
</comment>
<organism evidence="7 8">
    <name type="scientific">Penicillium chrysogenum</name>
    <name type="common">Penicillium notatum</name>
    <dbReference type="NCBI Taxonomy" id="5076"/>
    <lineage>
        <taxon>Eukaryota</taxon>
        <taxon>Fungi</taxon>
        <taxon>Dikarya</taxon>
        <taxon>Ascomycota</taxon>
        <taxon>Pezizomycotina</taxon>
        <taxon>Eurotiomycetes</taxon>
        <taxon>Eurotiomycetidae</taxon>
        <taxon>Eurotiales</taxon>
        <taxon>Aspergillaceae</taxon>
        <taxon>Penicillium</taxon>
        <taxon>Penicillium chrysogenum species complex</taxon>
    </lineage>
</organism>
<dbReference type="PANTHER" id="PTHR48022">
    <property type="entry name" value="PLASTIDIC GLUCOSE TRANSPORTER 4"/>
    <property type="match status" value="1"/>
</dbReference>
<feature type="region of interest" description="Disordered" evidence="5">
    <location>
        <begin position="55"/>
        <end position="80"/>
    </location>
</feature>
<evidence type="ECO:0000256" key="1">
    <source>
        <dbReference type="ARBA" id="ARBA00004141"/>
    </source>
</evidence>
<dbReference type="Gene3D" id="1.20.1250.20">
    <property type="entry name" value="MFS general substrate transporter like domains"/>
    <property type="match status" value="1"/>
</dbReference>
<keyword evidence="8" id="KW-1185">Reference proteome</keyword>
<accession>A0ABQ8WT79</accession>
<protein>
    <recommendedName>
        <fullName evidence="9">Quinate permease</fullName>
    </recommendedName>
</protein>
<feature type="transmembrane region" description="Helical" evidence="6">
    <location>
        <begin position="18"/>
        <end position="35"/>
    </location>
</feature>
<evidence type="ECO:0000256" key="2">
    <source>
        <dbReference type="ARBA" id="ARBA00022692"/>
    </source>
</evidence>
<dbReference type="EMBL" id="JAPVEB010000001">
    <property type="protein sequence ID" value="KAJ5282240.1"/>
    <property type="molecule type" value="Genomic_DNA"/>
</dbReference>
<comment type="subcellular location">
    <subcellularLocation>
        <location evidence="1">Membrane</location>
        <topology evidence="1">Multi-pass membrane protein</topology>
    </subcellularLocation>
</comment>
<sequence length="80" mass="9140">MDNATHDHHDSSSYRIPIALRFFWSIILVVGMLILPKTPRYLVKRDNNEAAARSLSRLRRLPEDHEAVPGARRDPGKPPV</sequence>
<keyword evidence="4 6" id="KW-0472">Membrane</keyword>
<evidence type="ECO:0000256" key="3">
    <source>
        <dbReference type="ARBA" id="ARBA00022989"/>
    </source>
</evidence>
<evidence type="ECO:0000256" key="5">
    <source>
        <dbReference type="SAM" id="MobiDB-lite"/>
    </source>
</evidence>
<feature type="compositionally biased region" description="Basic and acidic residues" evidence="5">
    <location>
        <begin position="60"/>
        <end position="80"/>
    </location>
</feature>
<evidence type="ECO:0000256" key="6">
    <source>
        <dbReference type="SAM" id="Phobius"/>
    </source>
</evidence>
<keyword evidence="2 6" id="KW-0812">Transmembrane</keyword>
<evidence type="ECO:0000313" key="8">
    <source>
        <dbReference type="Proteomes" id="UP001220256"/>
    </source>
</evidence>
<dbReference type="Pfam" id="PF00083">
    <property type="entry name" value="Sugar_tr"/>
    <property type="match status" value="1"/>
</dbReference>
<proteinExistence type="predicted"/>
<dbReference type="InterPro" id="IPR005828">
    <property type="entry name" value="MFS_sugar_transport-like"/>
</dbReference>
<keyword evidence="3 6" id="KW-1133">Transmembrane helix</keyword>
<gene>
    <name evidence="7" type="ORF">N7505_000220</name>
</gene>
<name>A0ABQ8WT79_PENCH</name>
<evidence type="ECO:0000313" key="7">
    <source>
        <dbReference type="EMBL" id="KAJ5282240.1"/>
    </source>
</evidence>
<dbReference type="Proteomes" id="UP001220256">
    <property type="component" value="Unassembled WGS sequence"/>
</dbReference>
<reference evidence="7 8" key="1">
    <citation type="journal article" date="2023" name="IMA Fungus">
        <title>Comparative genomic study of the Penicillium genus elucidates a diverse pangenome and 15 lateral gene transfer events.</title>
        <authorList>
            <person name="Petersen C."/>
            <person name="Sorensen T."/>
            <person name="Nielsen M.R."/>
            <person name="Sondergaard T.E."/>
            <person name="Sorensen J.L."/>
            <person name="Fitzpatrick D.A."/>
            <person name="Frisvad J.C."/>
            <person name="Nielsen K.L."/>
        </authorList>
    </citation>
    <scope>NUCLEOTIDE SEQUENCE [LARGE SCALE GENOMIC DNA]</scope>
    <source>
        <strain evidence="7 8">IBT 3361</strain>
    </source>
</reference>
<evidence type="ECO:0000256" key="4">
    <source>
        <dbReference type="ARBA" id="ARBA00023136"/>
    </source>
</evidence>